<dbReference type="Proteomes" id="UP000310017">
    <property type="component" value="Chromosome"/>
</dbReference>
<keyword evidence="2" id="KW-1185">Reference proteome</keyword>
<dbReference type="OrthoDB" id="1256452at2"/>
<dbReference type="EMBL" id="CP040710">
    <property type="protein sequence ID" value="QCW99491.1"/>
    <property type="molecule type" value="Genomic_DNA"/>
</dbReference>
<gene>
    <name evidence="1" type="ORF">FGM00_04960</name>
</gene>
<dbReference type="AlphaFoldDB" id="A0A5B7SMY1"/>
<dbReference type="KEGG" id="asag:FGM00_04960"/>
<accession>A0A5B7SMY1</accession>
<proteinExistence type="predicted"/>
<reference evidence="1 2" key="1">
    <citation type="submission" date="2019-05" db="EMBL/GenBank/DDBJ databases">
        <title>Genome sequencing of F202Z8.</title>
        <authorList>
            <person name="Kwon Y.M."/>
        </authorList>
    </citation>
    <scope>NUCLEOTIDE SEQUENCE [LARGE SCALE GENOMIC DNA]</scope>
    <source>
        <strain evidence="1 2">F202Z8</strain>
    </source>
</reference>
<organism evidence="1 2">
    <name type="scientific">Aggregatimonas sangjinii</name>
    <dbReference type="NCBI Taxonomy" id="2583587"/>
    <lineage>
        <taxon>Bacteria</taxon>
        <taxon>Pseudomonadati</taxon>
        <taxon>Bacteroidota</taxon>
        <taxon>Flavobacteriia</taxon>
        <taxon>Flavobacteriales</taxon>
        <taxon>Flavobacteriaceae</taxon>
        <taxon>Aggregatimonas</taxon>
    </lineage>
</organism>
<evidence type="ECO:0000313" key="1">
    <source>
        <dbReference type="EMBL" id="QCW99491.1"/>
    </source>
</evidence>
<sequence>MANVISYRSRRYAVLEAFQEALAYRSLNYTLNGLKRYGFENEQDINLAIKKAMTVCNGLGIDPKKHFGYFYKVDMLNKYVIREWKATKLGFYLVLCNGRSDNPFAGALQIEMLTEFISKLD</sequence>
<protein>
    <submittedName>
        <fullName evidence="1">Uncharacterized protein</fullName>
    </submittedName>
</protein>
<evidence type="ECO:0000313" key="2">
    <source>
        <dbReference type="Proteomes" id="UP000310017"/>
    </source>
</evidence>
<name>A0A5B7SMY1_9FLAO</name>
<dbReference type="RefSeq" id="WP_138851844.1">
    <property type="nucleotide sequence ID" value="NZ_CP040710.1"/>
</dbReference>